<evidence type="ECO:0000313" key="3">
    <source>
        <dbReference type="Proteomes" id="UP000183208"/>
    </source>
</evidence>
<organism evidence="2 3">
    <name type="scientific">Bradyrhizobium lablabi</name>
    <dbReference type="NCBI Taxonomy" id="722472"/>
    <lineage>
        <taxon>Bacteria</taxon>
        <taxon>Pseudomonadati</taxon>
        <taxon>Pseudomonadota</taxon>
        <taxon>Alphaproteobacteria</taxon>
        <taxon>Hyphomicrobiales</taxon>
        <taxon>Nitrobacteraceae</taxon>
        <taxon>Bradyrhizobium</taxon>
    </lineage>
</organism>
<dbReference type="EMBL" id="FNTI01000001">
    <property type="protein sequence ID" value="SEE46615.1"/>
    <property type="molecule type" value="Genomic_DNA"/>
</dbReference>
<feature type="signal peptide" evidence="1">
    <location>
        <begin position="1"/>
        <end position="26"/>
    </location>
</feature>
<accession>A0A1H5J267</accession>
<dbReference type="GO" id="GO:0030973">
    <property type="term" value="F:molybdate ion binding"/>
    <property type="evidence" value="ECO:0007669"/>
    <property type="project" value="TreeGrafter"/>
</dbReference>
<name>A0A1H5J267_9BRAD</name>
<reference evidence="2 3" key="1">
    <citation type="submission" date="2016-10" db="EMBL/GenBank/DDBJ databases">
        <authorList>
            <person name="de Groot N.N."/>
        </authorList>
    </citation>
    <scope>NUCLEOTIDE SEQUENCE [LARGE SCALE GENOMIC DNA]</scope>
    <source>
        <strain evidence="2 3">GAS522</strain>
    </source>
</reference>
<dbReference type="InterPro" id="IPR050682">
    <property type="entry name" value="ModA/WtpA"/>
</dbReference>
<evidence type="ECO:0000313" key="2">
    <source>
        <dbReference type="EMBL" id="SEE46615.1"/>
    </source>
</evidence>
<dbReference type="Proteomes" id="UP000183208">
    <property type="component" value="Unassembled WGS sequence"/>
</dbReference>
<evidence type="ECO:0000256" key="1">
    <source>
        <dbReference type="SAM" id="SignalP"/>
    </source>
</evidence>
<gene>
    <name evidence="2" type="ORF">SAMN05444171_7604</name>
</gene>
<dbReference type="RefSeq" id="WP_074830020.1">
    <property type="nucleotide sequence ID" value="NZ_FNTI01000001.1"/>
</dbReference>
<dbReference type="Pfam" id="PF13531">
    <property type="entry name" value="SBP_bac_11"/>
    <property type="match status" value="1"/>
</dbReference>
<protein>
    <submittedName>
        <fullName evidence="2">Molybdate transport system substrate-binding protein</fullName>
    </submittedName>
</protein>
<dbReference type="AlphaFoldDB" id="A0A1H5J267"/>
<dbReference type="PANTHER" id="PTHR30632:SF11">
    <property type="entry name" value="BLR4797 PROTEIN"/>
    <property type="match status" value="1"/>
</dbReference>
<keyword evidence="1" id="KW-0732">Signal</keyword>
<dbReference type="Gene3D" id="3.40.190.10">
    <property type="entry name" value="Periplasmic binding protein-like II"/>
    <property type="match status" value="2"/>
</dbReference>
<sequence length="265" mass="27259">MKPLSLARWLTALGVTALLTVTPASAADIHVMISAGFHGVYSELAPAFERASGHHLVTTRGPSMGDSPESIPSRLSRGEAADVVILDGGAADELGSRGLVRAYSKTELARSLIGMVVQAGTAKPDIGNVEALKRTLLAAKSIAYSDSGSGTYLSTRLFAQLGIAQEIAGKSRKICGPPSGEPVAAVVARGEAEIGFQQVAELIHVPGISFVGTLPAEVQPVFSFAGVLTQTVQQPEAASALLRFLASPEAVPVIAKGGLMPIAGR</sequence>
<feature type="chain" id="PRO_5010209225" evidence="1">
    <location>
        <begin position="27"/>
        <end position="265"/>
    </location>
</feature>
<proteinExistence type="predicted"/>
<dbReference type="GO" id="GO:0015689">
    <property type="term" value="P:molybdate ion transport"/>
    <property type="evidence" value="ECO:0007669"/>
    <property type="project" value="TreeGrafter"/>
</dbReference>
<dbReference type="PANTHER" id="PTHR30632">
    <property type="entry name" value="MOLYBDATE-BINDING PERIPLASMIC PROTEIN"/>
    <property type="match status" value="1"/>
</dbReference>
<dbReference type="SUPFAM" id="SSF53850">
    <property type="entry name" value="Periplasmic binding protein-like II"/>
    <property type="match status" value="1"/>
</dbReference>